<dbReference type="CDD" id="cd08195">
    <property type="entry name" value="DHQS"/>
    <property type="match status" value="1"/>
</dbReference>
<dbReference type="STRING" id="584787.GCA_001247655_03754"/>
<keyword evidence="17 19" id="KW-0456">Lyase</keyword>
<comment type="catalytic activity">
    <reaction evidence="1 19">
        <text>7-phospho-2-dehydro-3-deoxy-D-arabino-heptonate = 3-dehydroquinate + phosphate</text>
        <dbReference type="Rhea" id="RHEA:21968"/>
        <dbReference type="ChEBI" id="CHEBI:32364"/>
        <dbReference type="ChEBI" id="CHEBI:43474"/>
        <dbReference type="ChEBI" id="CHEBI:58394"/>
        <dbReference type="EC" id="4.2.3.4"/>
    </reaction>
</comment>
<dbReference type="EC" id="4.2.3.4" evidence="8 19"/>
<protein>
    <recommendedName>
        <fullName evidence="9 19">3-dehydroquinate synthase</fullName>
        <shortName evidence="19">DHQS</shortName>
        <ecNumber evidence="8 19">4.2.3.4</ecNumber>
    </recommendedName>
</protein>
<evidence type="ECO:0000313" key="23">
    <source>
        <dbReference type="Proteomes" id="UP000268033"/>
    </source>
</evidence>
<sequence>MKRLDVGLGERSYSILIGLGLHPSLKDQVQGRSVVVVSQAPLAGHLQTLKSFLGDAPKSLTCFELPNGEGAKNLGELERLIGCLIEAGLGRDGMLIALGGGVVGDITGFAAACYQRGMDFIQLPTTLLSQVDSAVGGKTAVNHPLGKNLIGAFHQPQAVHVDLHWLDTLPDNEMSAGLAEVIKYGVIADADFFQWLEANMAGLRAKDKTLLSHAIATSLAIKADIVAQDEREQGVRAHLNLGHTFGHAIEANQGYGNWLHGEAVGAGMLMAAELAKSRGMLDDEQLMRLYRLNKAAGLPLKGPAQMTPEQYLPLMMRDKKVLAGKLRLVLPKGLGQAVVVSDATEAEILAAIAAVQTANH</sequence>
<evidence type="ECO:0000256" key="6">
    <source>
        <dbReference type="ARBA" id="ARBA00004661"/>
    </source>
</evidence>
<feature type="binding site" evidence="19">
    <location>
        <position position="260"/>
    </location>
    <ligand>
        <name>Zn(2+)</name>
        <dbReference type="ChEBI" id="CHEBI:29105"/>
    </ligand>
</feature>
<feature type="binding site" evidence="19">
    <location>
        <position position="180"/>
    </location>
    <ligand>
        <name>Zn(2+)</name>
        <dbReference type="ChEBI" id="CHEBI:29105"/>
    </ligand>
</feature>
<dbReference type="Gene3D" id="1.20.1090.10">
    <property type="entry name" value="Dehydroquinate synthase-like - alpha domain"/>
    <property type="match status" value="1"/>
</dbReference>
<dbReference type="GO" id="GO:0009423">
    <property type="term" value="P:chorismate biosynthetic process"/>
    <property type="evidence" value="ECO:0007669"/>
    <property type="project" value="UniProtKB-UniRule"/>
</dbReference>
<dbReference type="GO" id="GO:0009073">
    <property type="term" value="P:aromatic amino acid family biosynthetic process"/>
    <property type="evidence" value="ECO:0007669"/>
    <property type="project" value="UniProtKB-KW"/>
</dbReference>
<comment type="subcellular location">
    <subcellularLocation>
        <location evidence="5 19">Cytoplasm</location>
    </subcellularLocation>
</comment>
<keyword evidence="18 19" id="KW-0170">Cobalt</keyword>
<evidence type="ECO:0000256" key="3">
    <source>
        <dbReference type="ARBA" id="ARBA00001947"/>
    </source>
</evidence>
<dbReference type="GO" id="GO:0000166">
    <property type="term" value="F:nucleotide binding"/>
    <property type="evidence" value="ECO:0007669"/>
    <property type="project" value="UniProtKB-KW"/>
</dbReference>
<dbReference type="PANTHER" id="PTHR43622:SF7">
    <property type="entry name" value="3-DEHYDROQUINATE SYNTHASE, CHLOROPLASTIC"/>
    <property type="match status" value="1"/>
</dbReference>
<evidence type="ECO:0000256" key="19">
    <source>
        <dbReference type="HAMAP-Rule" id="MF_00110"/>
    </source>
</evidence>
<comment type="function">
    <text evidence="4 19">Catalyzes the conversion of 3-deoxy-D-arabino-heptulosonate 7-phosphate (DAHP) to dehydroquinate (DHQ).</text>
</comment>
<feature type="binding site" evidence="19">
    <location>
        <position position="138"/>
    </location>
    <ligand>
        <name>NAD(+)</name>
        <dbReference type="ChEBI" id="CHEBI:57540"/>
    </ligand>
</feature>
<evidence type="ECO:0000259" key="20">
    <source>
        <dbReference type="Pfam" id="PF01761"/>
    </source>
</evidence>
<keyword evidence="16 19" id="KW-0057">Aromatic amino acid biosynthesis</keyword>
<comment type="caution">
    <text evidence="22">The sequence shown here is derived from an EMBL/GenBank/DDBJ whole genome shotgun (WGS) entry which is preliminary data.</text>
</comment>
<feature type="binding site" evidence="19">
    <location>
        <position position="243"/>
    </location>
    <ligand>
        <name>Zn(2+)</name>
        <dbReference type="ChEBI" id="CHEBI:29105"/>
    </ligand>
</feature>
<dbReference type="InterPro" id="IPR056179">
    <property type="entry name" value="DHQS_C"/>
</dbReference>
<dbReference type="SUPFAM" id="SSF56796">
    <property type="entry name" value="Dehydroquinate synthase-like"/>
    <property type="match status" value="1"/>
</dbReference>
<reference evidence="22 23" key="1">
    <citation type="submission" date="2018-11" db="EMBL/GenBank/DDBJ databases">
        <title>Genomic Encyclopedia of Type Strains, Phase IV (KMG-IV): sequencing the most valuable type-strain genomes for metagenomic binning, comparative biology and taxonomic classification.</title>
        <authorList>
            <person name="Goeker M."/>
        </authorList>
    </citation>
    <scope>NUCLEOTIDE SEQUENCE [LARGE SCALE GENOMIC DNA]</scope>
    <source>
        <strain evidence="22 23">DSM 21945</strain>
    </source>
</reference>
<dbReference type="PANTHER" id="PTHR43622">
    <property type="entry name" value="3-DEHYDROQUINATE SYNTHASE"/>
    <property type="match status" value="1"/>
</dbReference>
<dbReference type="FunFam" id="3.40.50.1970:FF:000007">
    <property type="entry name" value="Pentafunctional AROM polypeptide"/>
    <property type="match status" value="1"/>
</dbReference>
<evidence type="ECO:0000256" key="8">
    <source>
        <dbReference type="ARBA" id="ARBA00013031"/>
    </source>
</evidence>
<evidence type="ECO:0000256" key="1">
    <source>
        <dbReference type="ARBA" id="ARBA00001393"/>
    </source>
</evidence>
<evidence type="ECO:0000256" key="12">
    <source>
        <dbReference type="ARBA" id="ARBA00022723"/>
    </source>
</evidence>
<evidence type="ECO:0000259" key="21">
    <source>
        <dbReference type="Pfam" id="PF24621"/>
    </source>
</evidence>
<feature type="binding site" evidence="19">
    <location>
        <begin position="101"/>
        <end position="105"/>
    </location>
    <ligand>
        <name>NAD(+)</name>
        <dbReference type="ChEBI" id="CHEBI:57540"/>
    </ligand>
</feature>
<feature type="domain" description="3-dehydroquinate synthase C-terminal" evidence="21">
    <location>
        <begin position="177"/>
        <end position="321"/>
    </location>
</feature>
<feature type="domain" description="3-dehydroquinate synthase N-terminal" evidence="20">
    <location>
        <begin position="64"/>
        <end position="175"/>
    </location>
</feature>
<comment type="caution">
    <text evidence="19">Lacks conserved residue(s) required for the propagation of feature annotation.</text>
</comment>
<keyword evidence="14 19" id="KW-0862">Zinc</keyword>
<gene>
    <name evidence="19" type="primary">aroB</name>
    <name evidence="22" type="ORF">EDC28_10840</name>
</gene>
<dbReference type="UniPathway" id="UPA00053">
    <property type="reaction ID" value="UER00085"/>
</dbReference>
<name>A0A3N1NWP4_9GAMM</name>
<dbReference type="HAMAP" id="MF_00110">
    <property type="entry name" value="DHQ_synthase"/>
    <property type="match status" value="1"/>
</dbReference>
<comment type="cofactor">
    <cofactor evidence="19">
        <name>Co(2+)</name>
        <dbReference type="ChEBI" id="CHEBI:48828"/>
    </cofactor>
    <cofactor evidence="19">
        <name>Zn(2+)</name>
        <dbReference type="ChEBI" id="CHEBI:29105"/>
    </cofactor>
    <text evidence="19">Binds 1 divalent metal cation per subunit. Can use either Co(2+) or Zn(2+).</text>
</comment>
<evidence type="ECO:0000256" key="10">
    <source>
        <dbReference type="ARBA" id="ARBA00022490"/>
    </source>
</evidence>
<keyword evidence="15 19" id="KW-0520">NAD</keyword>
<evidence type="ECO:0000256" key="15">
    <source>
        <dbReference type="ARBA" id="ARBA00023027"/>
    </source>
</evidence>
<evidence type="ECO:0000256" key="4">
    <source>
        <dbReference type="ARBA" id="ARBA00003485"/>
    </source>
</evidence>
<evidence type="ECO:0000256" key="5">
    <source>
        <dbReference type="ARBA" id="ARBA00004496"/>
    </source>
</evidence>
<evidence type="ECO:0000256" key="9">
    <source>
        <dbReference type="ARBA" id="ARBA00017684"/>
    </source>
</evidence>
<keyword evidence="12 19" id="KW-0479">Metal-binding</keyword>
<dbReference type="InterPro" id="IPR030960">
    <property type="entry name" value="DHQS/DOIS_N"/>
</dbReference>
<dbReference type="GO" id="GO:0003856">
    <property type="term" value="F:3-dehydroquinate synthase activity"/>
    <property type="evidence" value="ECO:0007669"/>
    <property type="project" value="UniProtKB-UniRule"/>
</dbReference>
<dbReference type="FunFam" id="1.20.1090.10:FF:000002">
    <property type="entry name" value="3-dehydroquinate synthase"/>
    <property type="match status" value="1"/>
</dbReference>
<dbReference type="NCBIfam" id="TIGR01357">
    <property type="entry name" value="aroB"/>
    <property type="match status" value="1"/>
</dbReference>
<dbReference type="InterPro" id="IPR030963">
    <property type="entry name" value="DHQ_synth_fam"/>
</dbReference>
<dbReference type="EMBL" id="RJUL01000008">
    <property type="protein sequence ID" value="ROQ23302.1"/>
    <property type="molecule type" value="Genomic_DNA"/>
</dbReference>
<feature type="binding site" evidence="19">
    <location>
        <position position="147"/>
    </location>
    <ligand>
        <name>NAD(+)</name>
        <dbReference type="ChEBI" id="CHEBI:57540"/>
    </ligand>
</feature>
<dbReference type="PIRSF" id="PIRSF001455">
    <property type="entry name" value="DHQ_synth"/>
    <property type="match status" value="1"/>
</dbReference>
<keyword evidence="11 19" id="KW-0028">Amino-acid biosynthesis</keyword>
<proteinExistence type="inferred from homology"/>
<evidence type="ECO:0000256" key="13">
    <source>
        <dbReference type="ARBA" id="ARBA00022741"/>
    </source>
</evidence>
<organism evidence="22 23">
    <name type="scientific">Gallaecimonas pentaromativorans</name>
    <dbReference type="NCBI Taxonomy" id="584787"/>
    <lineage>
        <taxon>Bacteria</taxon>
        <taxon>Pseudomonadati</taxon>
        <taxon>Pseudomonadota</taxon>
        <taxon>Gammaproteobacteria</taxon>
        <taxon>Enterobacterales</taxon>
        <taxon>Gallaecimonadaceae</taxon>
        <taxon>Gallaecimonas</taxon>
    </lineage>
</organism>
<accession>A0A3N1NWP4</accession>
<evidence type="ECO:0000313" key="22">
    <source>
        <dbReference type="EMBL" id="ROQ23302.1"/>
    </source>
</evidence>
<evidence type="ECO:0000256" key="16">
    <source>
        <dbReference type="ARBA" id="ARBA00023141"/>
    </source>
</evidence>
<keyword evidence="13 19" id="KW-0547">Nucleotide-binding</keyword>
<dbReference type="GO" id="GO:0005737">
    <property type="term" value="C:cytoplasm"/>
    <property type="evidence" value="ECO:0007669"/>
    <property type="project" value="UniProtKB-SubCell"/>
</dbReference>
<dbReference type="Pfam" id="PF24621">
    <property type="entry name" value="DHQS_C"/>
    <property type="match status" value="1"/>
</dbReference>
<evidence type="ECO:0000256" key="2">
    <source>
        <dbReference type="ARBA" id="ARBA00001911"/>
    </source>
</evidence>
<comment type="cofactor">
    <cofactor evidence="2 19">
        <name>NAD(+)</name>
        <dbReference type="ChEBI" id="CHEBI:57540"/>
    </cofactor>
</comment>
<dbReference type="InterPro" id="IPR050071">
    <property type="entry name" value="Dehydroquinate_synthase"/>
</dbReference>
<comment type="similarity">
    <text evidence="7 19">Belongs to the sugar phosphate cyclases superfamily. Dehydroquinate synthase family.</text>
</comment>
<dbReference type="InterPro" id="IPR016037">
    <property type="entry name" value="DHQ_synth_AroB"/>
</dbReference>
<evidence type="ECO:0000256" key="18">
    <source>
        <dbReference type="ARBA" id="ARBA00023285"/>
    </source>
</evidence>
<keyword evidence="23" id="KW-1185">Reference proteome</keyword>
<evidence type="ECO:0000256" key="17">
    <source>
        <dbReference type="ARBA" id="ARBA00023239"/>
    </source>
</evidence>
<dbReference type="GO" id="GO:0008652">
    <property type="term" value="P:amino acid biosynthetic process"/>
    <property type="evidence" value="ECO:0007669"/>
    <property type="project" value="UniProtKB-KW"/>
</dbReference>
<evidence type="ECO:0000256" key="11">
    <source>
        <dbReference type="ARBA" id="ARBA00022605"/>
    </source>
</evidence>
<keyword evidence="10 19" id="KW-0963">Cytoplasm</keyword>
<dbReference type="Proteomes" id="UP000268033">
    <property type="component" value="Unassembled WGS sequence"/>
</dbReference>
<dbReference type="GO" id="GO:0046872">
    <property type="term" value="F:metal ion binding"/>
    <property type="evidence" value="ECO:0007669"/>
    <property type="project" value="UniProtKB-KW"/>
</dbReference>
<dbReference type="Gene3D" id="3.40.50.1970">
    <property type="match status" value="1"/>
</dbReference>
<comment type="pathway">
    <text evidence="6 19">Metabolic intermediate biosynthesis; chorismate biosynthesis; chorismate from D-erythrose 4-phosphate and phosphoenolpyruvate: step 2/7.</text>
</comment>
<evidence type="ECO:0000256" key="7">
    <source>
        <dbReference type="ARBA" id="ARBA00005412"/>
    </source>
</evidence>
<evidence type="ECO:0000256" key="14">
    <source>
        <dbReference type="ARBA" id="ARBA00022833"/>
    </source>
</evidence>
<comment type="cofactor">
    <cofactor evidence="3">
        <name>Zn(2+)</name>
        <dbReference type="ChEBI" id="CHEBI:29105"/>
    </cofactor>
</comment>
<dbReference type="AlphaFoldDB" id="A0A3N1NWP4"/>
<dbReference type="RefSeq" id="WP_123422130.1">
    <property type="nucleotide sequence ID" value="NZ_RJUL01000008.1"/>
</dbReference>
<feature type="binding site" evidence="19">
    <location>
        <begin position="125"/>
        <end position="126"/>
    </location>
    <ligand>
        <name>NAD(+)</name>
        <dbReference type="ChEBI" id="CHEBI:57540"/>
    </ligand>
</feature>
<dbReference type="Pfam" id="PF01761">
    <property type="entry name" value="DHQ_synthase"/>
    <property type="match status" value="1"/>
</dbReference>